<proteinExistence type="inferred from homology"/>
<dbReference type="PANTHER" id="PTHR30572:SF4">
    <property type="entry name" value="ABC TRANSPORTER PERMEASE YTRF"/>
    <property type="match status" value="1"/>
</dbReference>
<name>A0A495Q9V5_9ACTN</name>
<protein>
    <submittedName>
        <fullName evidence="10">Putative ABC transport system permease protein</fullName>
    </submittedName>
</protein>
<evidence type="ECO:0000313" key="11">
    <source>
        <dbReference type="Proteomes" id="UP000274601"/>
    </source>
</evidence>
<evidence type="ECO:0000256" key="4">
    <source>
        <dbReference type="ARBA" id="ARBA00022989"/>
    </source>
</evidence>
<evidence type="ECO:0000256" key="2">
    <source>
        <dbReference type="ARBA" id="ARBA00022475"/>
    </source>
</evidence>
<keyword evidence="5 7" id="KW-0472">Membrane</keyword>
<dbReference type="PANTHER" id="PTHR30572">
    <property type="entry name" value="MEMBRANE COMPONENT OF TRANSPORTER-RELATED"/>
    <property type="match status" value="1"/>
</dbReference>
<evidence type="ECO:0000256" key="6">
    <source>
        <dbReference type="ARBA" id="ARBA00038076"/>
    </source>
</evidence>
<feature type="transmembrane region" description="Helical" evidence="7">
    <location>
        <begin position="402"/>
        <end position="423"/>
    </location>
</feature>
<dbReference type="Pfam" id="PF12704">
    <property type="entry name" value="MacB_PCD"/>
    <property type="match status" value="1"/>
</dbReference>
<evidence type="ECO:0000313" key="10">
    <source>
        <dbReference type="EMBL" id="RKS68076.1"/>
    </source>
</evidence>
<dbReference type="Pfam" id="PF02687">
    <property type="entry name" value="FtsX"/>
    <property type="match status" value="1"/>
</dbReference>
<evidence type="ECO:0000256" key="5">
    <source>
        <dbReference type="ARBA" id="ARBA00023136"/>
    </source>
</evidence>
<feature type="transmembrane region" description="Helical" evidence="7">
    <location>
        <begin position="40"/>
        <end position="64"/>
    </location>
</feature>
<dbReference type="GO" id="GO:0022857">
    <property type="term" value="F:transmembrane transporter activity"/>
    <property type="evidence" value="ECO:0007669"/>
    <property type="project" value="TreeGrafter"/>
</dbReference>
<evidence type="ECO:0000256" key="1">
    <source>
        <dbReference type="ARBA" id="ARBA00004651"/>
    </source>
</evidence>
<organism evidence="10 11">
    <name type="scientific">Actinomadura pelletieri DSM 43383</name>
    <dbReference type="NCBI Taxonomy" id="1120940"/>
    <lineage>
        <taxon>Bacteria</taxon>
        <taxon>Bacillati</taxon>
        <taxon>Actinomycetota</taxon>
        <taxon>Actinomycetes</taxon>
        <taxon>Streptosporangiales</taxon>
        <taxon>Thermomonosporaceae</taxon>
        <taxon>Actinomadura</taxon>
    </lineage>
</organism>
<keyword evidence="3 7" id="KW-0812">Transmembrane</keyword>
<feature type="domain" description="ABC3 transporter permease C-terminal" evidence="8">
    <location>
        <begin position="313"/>
        <end position="416"/>
    </location>
</feature>
<evidence type="ECO:0000256" key="7">
    <source>
        <dbReference type="SAM" id="Phobius"/>
    </source>
</evidence>
<comment type="similarity">
    <text evidence="6">Belongs to the ABC-4 integral membrane protein family.</text>
</comment>
<feature type="transmembrane region" description="Helical" evidence="7">
    <location>
        <begin position="356"/>
        <end position="382"/>
    </location>
</feature>
<dbReference type="EMBL" id="RBWU01000008">
    <property type="protein sequence ID" value="RKS68076.1"/>
    <property type="molecule type" value="Genomic_DNA"/>
</dbReference>
<dbReference type="GO" id="GO:0005886">
    <property type="term" value="C:plasma membrane"/>
    <property type="evidence" value="ECO:0007669"/>
    <property type="project" value="UniProtKB-SubCell"/>
</dbReference>
<keyword evidence="11" id="KW-1185">Reference proteome</keyword>
<evidence type="ECO:0000259" key="9">
    <source>
        <dbReference type="Pfam" id="PF12704"/>
    </source>
</evidence>
<keyword evidence="4 7" id="KW-1133">Transmembrane helix</keyword>
<keyword evidence="2" id="KW-1003">Cell membrane</keyword>
<dbReference type="Proteomes" id="UP000274601">
    <property type="component" value="Unassembled WGS sequence"/>
</dbReference>
<feature type="transmembrane region" description="Helical" evidence="7">
    <location>
        <begin position="310"/>
        <end position="335"/>
    </location>
</feature>
<evidence type="ECO:0000259" key="8">
    <source>
        <dbReference type="Pfam" id="PF02687"/>
    </source>
</evidence>
<dbReference type="InterPro" id="IPR050250">
    <property type="entry name" value="Macrolide_Exporter_MacB"/>
</dbReference>
<feature type="domain" description="MacB-like periplasmic core" evidence="9">
    <location>
        <begin position="39"/>
        <end position="268"/>
    </location>
</feature>
<dbReference type="AlphaFoldDB" id="A0A495Q9V5"/>
<evidence type="ECO:0000256" key="3">
    <source>
        <dbReference type="ARBA" id="ARBA00022692"/>
    </source>
</evidence>
<dbReference type="InterPro" id="IPR025857">
    <property type="entry name" value="MacB_PCD"/>
</dbReference>
<dbReference type="InterPro" id="IPR003838">
    <property type="entry name" value="ABC3_permease_C"/>
</dbReference>
<comment type="caution">
    <text evidence="10">The sequence shown here is derived from an EMBL/GenBank/DDBJ whole genome shotgun (WGS) entry which is preliminary data.</text>
</comment>
<gene>
    <name evidence="10" type="ORF">BZB76_6319</name>
</gene>
<reference evidence="10 11" key="1">
    <citation type="submission" date="2018-10" db="EMBL/GenBank/DDBJ databases">
        <title>Genomic Encyclopedia of Archaeal and Bacterial Type Strains, Phase II (KMG-II): from individual species to whole genera.</title>
        <authorList>
            <person name="Goeker M."/>
        </authorList>
    </citation>
    <scope>NUCLEOTIDE SEQUENCE [LARGE SCALE GENOMIC DNA]</scope>
    <source>
        <strain evidence="10 11">DSM 43383</strain>
    </source>
</reference>
<accession>A0A495Q9V5</accession>
<comment type="subcellular location">
    <subcellularLocation>
        <location evidence="1">Cell membrane</location>
        <topology evidence="1">Multi-pass membrane protein</topology>
    </subcellularLocation>
</comment>
<sequence>MILARSSSASKLSGSQSEFRFADLVRESLAGMLQRPGRSVLTMLGTILGVGSFVAVLGLTATAASQIGREFNLLRATTVTVTDVTSQTGSHGNTFSDQTGVAPPVAFPPDAEAKVSRLNGVVAAGVWWSVDLGADPLIAGSPAVRPGANADAGQTSTVLAASPGTFAAIEAKLGHGAFFSSFHENRGEAVCVIGSVLAERLGIRQLATRPAVFVNGRPFTVVGILSDVSQLPETLQAVVIPRSTATEIYGPPRTAAPAQMLIRTRIGAAELIARQAAFALRADKPKLLAAKPPPDPQGLRNRVKDELGGLFLVLAGICLTIGALGIANTTFVAVLERTGEIGLRRALGAKSRHIAMQFLAESTALGLLGGLIGTSLAIGAVLSVAVAREWSAVLEPLTVMPAPFIGGLTGFLAGIYPALRAALIEPQDALRSY</sequence>